<evidence type="ECO:0000313" key="3">
    <source>
        <dbReference type="Proteomes" id="UP000075320"/>
    </source>
</evidence>
<sequence length="87" mass="9506">MSLKTVSVFLSLFVVISAQAGEYGYIQQGKKVTTHKDGVAVEGATKPEDRQPSSVQKGYPSDILYYQTDGSVTCYFMKDGGPFCVKK</sequence>
<protein>
    <submittedName>
        <fullName evidence="2">Uncharacterized protein</fullName>
    </submittedName>
</protein>
<feature type="chain" id="PRO_5007573018" evidence="1">
    <location>
        <begin position="21"/>
        <end position="87"/>
    </location>
</feature>
<accession>A0A150WIV8</accession>
<keyword evidence="3" id="KW-1185">Reference proteome</keyword>
<dbReference type="Proteomes" id="UP000075320">
    <property type="component" value="Unassembled WGS sequence"/>
</dbReference>
<evidence type="ECO:0000313" key="2">
    <source>
        <dbReference type="EMBL" id="KYG63646.1"/>
    </source>
</evidence>
<organism evidence="2 3">
    <name type="scientific">Bdellovibrio bacteriovorus</name>
    <dbReference type="NCBI Taxonomy" id="959"/>
    <lineage>
        <taxon>Bacteria</taxon>
        <taxon>Pseudomonadati</taxon>
        <taxon>Bdellovibrionota</taxon>
        <taxon>Bdellovibrionia</taxon>
        <taxon>Bdellovibrionales</taxon>
        <taxon>Pseudobdellovibrionaceae</taxon>
        <taxon>Bdellovibrio</taxon>
    </lineage>
</organism>
<dbReference type="AlphaFoldDB" id="A0A150WIV8"/>
<comment type="caution">
    <text evidence="2">The sequence shown here is derived from an EMBL/GenBank/DDBJ whole genome shotgun (WGS) entry which is preliminary data.</text>
</comment>
<dbReference type="EMBL" id="LUKE01000003">
    <property type="protein sequence ID" value="KYG63646.1"/>
    <property type="molecule type" value="Genomic_DNA"/>
</dbReference>
<name>A0A150WIV8_BDEBC</name>
<keyword evidence="1" id="KW-0732">Signal</keyword>
<feature type="signal peptide" evidence="1">
    <location>
        <begin position="1"/>
        <end position="20"/>
    </location>
</feature>
<proteinExistence type="predicted"/>
<evidence type="ECO:0000256" key="1">
    <source>
        <dbReference type="SAM" id="SignalP"/>
    </source>
</evidence>
<dbReference type="RefSeq" id="WP_061835540.1">
    <property type="nucleotide sequence ID" value="NZ_LUKE01000003.1"/>
</dbReference>
<reference evidence="2 3" key="1">
    <citation type="submission" date="2016-03" db="EMBL/GenBank/DDBJ databases">
        <authorList>
            <person name="Ploux O."/>
        </authorList>
    </citation>
    <scope>NUCLEOTIDE SEQUENCE [LARGE SCALE GENOMIC DNA]</scope>
    <source>
        <strain evidence="2 3">R0</strain>
    </source>
</reference>
<gene>
    <name evidence="2" type="ORF">AZI86_12510</name>
</gene>